<dbReference type="InterPro" id="IPR011335">
    <property type="entry name" value="Restrct_endonuc-II-like"/>
</dbReference>
<gene>
    <name evidence="2" type="ORF">JIV24_18425</name>
</gene>
<evidence type="ECO:0000259" key="1">
    <source>
        <dbReference type="Pfam" id="PF04480"/>
    </source>
</evidence>
<keyword evidence="3" id="KW-1185">Reference proteome</keyword>
<dbReference type="InterPro" id="IPR007569">
    <property type="entry name" value="DUF559"/>
</dbReference>
<evidence type="ECO:0000313" key="2">
    <source>
        <dbReference type="EMBL" id="MBK3519329.1"/>
    </source>
</evidence>
<accession>A0ABS1HNT5</accession>
<proteinExistence type="predicted"/>
<dbReference type="CDD" id="cd01038">
    <property type="entry name" value="Endonuclease_DUF559"/>
    <property type="match status" value="1"/>
</dbReference>
<dbReference type="PANTHER" id="PTHR38590:SF1">
    <property type="entry name" value="BLL0828 PROTEIN"/>
    <property type="match status" value="1"/>
</dbReference>
<reference evidence="2 3" key="1">
    <citation type="submission" date="2021-01" db="EMBL/GenBank/DDBJ databases">
        <title>Carboxyliciviraga sp.nov., isolated from coastal sediments.</title>
        <authorList>
            <person name="Lu D."/>
            <person name="Zhang T."/>
        </authorList>
    </citation>
    <scope>NUCLEOTIDE SEQUENCE [LARGE SCALE GENOMIC DNA]</scope>
    <source>
        <strain evidence="2 3">N1Y132</strain>
    </source>
</reference>
<dbReference type="Pfam" id="PF04480">
    <property type="entry name" value="DUF559"/>
    <property type="match status" value="1"/>
</dbReference>
<dbReference type="RefSeq" id="WP_200466548.1">
    <property type="nucleotide sequence ID" value="NZ_JAENRR010000062.1"/>
</dbReference>
<dbReference type="Gene3D" id="3.40.960.10">
    <property type="entry name" value="VSR Endonuclease"/>
    <property type="match status" value="1"/>
</dbReference>
<evidence type="ECO:0000313" key="3">
    <source>
        <dbReference type="Proteomes" id="UP000605676"/>
    </source>
</evidence>
<dbReference type="EMBL" id="JAENRR010000062">
    <property type="protein sequence ID" value="MBK3519329.1"/>
    <property type="molecule type" value="Genomic_DNA"/>
</dbReference>
<organism evidence="2 3">
    <name type="scientific">Carboxylicivirga marina</name>
    <dbReference type="NCBI Taxonomy" id="2800988"/>
    <lineage>
        <taxon>Bacteria</taxon>
        <taxon>Pseudomonadati</taxon>
        <taxon>Bacteroidota</taxon>
        <taxon>Bacteroidia</taxon>
        <taxon>Marinilabiliales</taxon>
        <taxon>Marinilabiliaceae</taxon>
        <taxon>Carboxylicivirga</taxon>
    </lineage>
</organism>
<dbReference type="SUPFAM" id="SSF52980">
    <property type="entry name" value="Restriction endonuclease-like"/>
    <property type="match status" value="1"/>
</dbReference>
<protein>
    <submittedName>
        <fullName evidence="2">DUF559 domain-containing protein</fullName>
    </submittedName>
</protein>
<dbReference type="Proteomes" id="UP000605676">
    <property type="component" value="Unassembled WGS sequence"/>
</dbReference>
<feature type="domain" description="DUF559" evidence="1">
    <location>
        <begin position="16"/>
        <end position="122"/>
    </location>
</feature>
<dbReference type="InterPro" id="IPR047216">
    <property type="entry name" value="Endonuclease_DUF559_bact"/>
</dbReference>
<sequence length="132" mass="15564">MEIASKHNNWHYNPYLTERAKRLRRNFTKSESYLWKLALKKSIMGIKFLRQRPVLNYIADFMSRELRLIIECDGASHMIDGAEERDIMRDQALENVGFKVLRFSDDMVLDNLSLTLSIIEEVVTERKEELGV</sequence>
<name>A0ABS1HNT5_9BACT</name>
<comment type="caution">
    <text evidence="2">The sequence shown here is derived from an EMBL/GenBank/DDBJ whole genome shotgun (WGS) entry which is preliminary data.</text>
</comment>
<dbReference type="PANTHER" id="PTHR38590">
    <property type="entry name" value="BLL0828 PROTEIN"/>
    <property type="match status" value="1"/>
</dbReference>